<dbReference type="AlphaFoldDB" id="A0A4R5PJY9"/>
<proteinExistence type="predicted"/>
<gene>
    <name evidence="4" type="ORF">E2A64_15585</name>
</gene>
<evidence type="ECO:0000256" key="2">
    <source>
        <dbReference type="SAM" id="SignalP"/>
    </source>
</evidence>
<sequence length="281" mass="30216">MFKRATLVPAIAILAALAAPAQSADLDNIIYAPMLPETKPVEIGSGWYLRGDIGYTKSASDAAASFSDFVDGTPDEYVATGYDSSDLKTDWTGTIGVGYAFTDYFRADATLDFGFGRFSGSSMSDDPCVGGPADTTCMSTDGADYKTYSLMANGYFDLGTFAGFTPYVGGGVGMTNVRWDDLGRTNRCVDGGDVCDETIVSSERHTGENDWRFTYALMAGMSYDITDQLKLDLGYRYQNIDSGPMAGYSADETGQGATGVQLHDAGIETHEIRAGLRYELW</sequence>
<dbReference type="Pfam" id="PF13505">
    <property type="entry name" value="OMP_b-brl"/>
    <property type="match status" value="1"/>
</dbReference>
<reference evidence="4 5" key="1">
    <citation type="journal article" date="2013" name="Int. J. Syst. Evol. Microbiol.">
        <title>Hoeflea suaedae sp. nov., an endophytic bacterium isolated from the root of the halophyte Suaeda maritima.</title>
        <authorList>
            <person name="Chung E.J."/>
            <person name="Park J.A."/>
            <person name="Pramanik P."/>
            <person name="Bibi F."/>
            <person name="Jeon C.O."/>
            <person name="Chung Y.R."/>
        </authorList>
    </citation>
    <scope>NUCLEOTIDE SEQUENCE [LARGE SCALE GENOMIC DNA]</scope>
    <source>
        <strain evidence="4 5">YC6898</strain>
    </source>
</reference>
<dbReference type="Proteomes" id="UP000295131">
    <property type="component" value="Unassembled WGS sequence"/>
</dbReference>
<dbReference type="OrthoDB" id="5643626at2"/>
<evidence type="ECO:0000259" key="3">
    <source>
        <dbReference type="Pfam" id="PF13505"/>
    </source>
</evidence>
<feature type="chain" id="PRO_5020710340" evidence="2">
    <location>
        <begin position="24"/>
        <end position="281"/>
    </location>
</feature>
<keyword evidence="1 2" id="KW-0732">Signal</keyword>
<protein>
    <submittedName>
        <fullName evidence="4">Porin family protein</fullName>
    </submittedName>
</protein>
<comment type="caution">
    <text evidence="4">The sequence shown here is derived from an EMBL/GenBank/DDBJ whole genome shotgun (WGS) entry which is preliminary data.</text>
</comment>
<dbReference type="InterPro" id="IPR011250">
    <property type="entry name" value="OMP/PagP_B-barrel"/>
</dbReference>
<dbReference type="EMBL" id="SMSI01000003">
    <property type="protein sequence ID" value="TDH35130.1"/>
    <property type="molecule type" value="Genomic_DNA"/>
</dbReference>
<evidence type="ECO:0000256" key="1">
    <source>
        <dbReference type="ARBA" id="ARBA00022729"/>
    </source>
</evidence>
<dbReference type="InterPro" id="IPR027385">
    <property type="entry name" value="Beta-barrel_OMP"/>
</dbReference>
<dbReference type="Gene3D" id="2.40.160.20">
    <property type="match status" value="1"/>
</dbReference>
<organism evidence="4 5">
    <name type="scientific">Pseudohoeflea suaedae</name>
    <dbReference type="NCBI Taxonomy" id="877384"/>
    <lineage>
        <taxon>Bacteria</taxon>
        <taxon>Pseudomonadati</taxon>
        <taxon>Pseudomonadota</taxon>
        <taxon>Alphaproteobacteria</taxon>
        <taxon>Hyphomicrobiales</taxon>
        <taxon>Rhizobiaceae</taxon>
        <taxon>Pseudohoeflea</taxon>
    </lineage>
</organism>
<dbReference type="RefSeq" id="WP_133285415.1">
    <property type="nucleotide sequence ID" value="NZ_SMSI01000003.1"/>
</dbReference>
<feature type="signal peptide" evidence="2">
    <location>
        <begin position="1"/>
        <end position="23"/>
    </location>
</feature>
<feature type="domain" description="Outer membrane protein beta-barrel" evidence="3">
    <location>
        <begin position="12"/>
        <end position="278"/>
    </location>
</feature>
<accession>A0A4R5PJY9</accession>
<name>A0A4R5PJY9_9HYPH</name>
<evidence type="ECO:0000313" key="5">
    <source>
        <dbReference type="Proteomes" id="UP000295131"/>
    </source>
</evidence>
<evidence type="ECO:0000313" key="4">
    <source>
        <dbReference type="EMBL" id="TDH35130.1"/>
    </source>
</evidence>
<keyword evidence="5" id="KW-1185">Reference proteome</keyword>
<dbReference type="SUPFAM" id="SSF56925">
    <property type="entry name" value="OMPA-like"/>
    <property type="match status" value="1"/>
</dbReference>